<protein>
    <submittedName>
        <fullName evidence="5">Resolvase, N terminal domain</fullName>
    </submittedName>
</protein>
<dbReference type="CDD" id="cd00569">
    <property type="entry name" value="HTH_Hin_like"/>
    <property type="match status" value="1"/>
</dbReference>
<dbReference type="GO" id="GO:0000150">
    <property type="term" value="F:DNA strand exchange activity"/>
    <property type="evidence" value="ECO:0007669"/>
    <property type="project" value="InterPro"/>
</dbReference>
<evidence type="ECO:0000313" key="6">
    <source>
        <dbReference type="Proteomes" id="UP000198677"/>
    </source>
</evidence>
<dbReference type="EMBL" id="FOAW01000039">
    <property type="protein sequence ID" value="SEM44933.1"/>
    <property type="molecule type" value="Genomic_DNA"/>
</dbReference>
<dbReference type="SUPFAM" id="SSF53041">
    <property type="entry name" value="Resolvase-like"/>
    <property type="match status" value="1"/>
</dbReference>
<keyword evidence="6" id="KW-1185">Reference proteome</keyword>
<reference evidence="6" key="1">
    <citation type="submission" date="2016-10" db="EMBL/GenBank/DDBJ databases">
        <authorList>
            <person name="Varghese N."/>
            <person name="Submissions S."/>
        </authorList>
    </citation>
    <scope>NUCLEOTIDE SEQUENCE [LARGE SCALE GENOMIC DNA]</scope>
    <source>
        <strain evidence="6">DSM 44675</strain>
    </source>
</reference>
<proteinExistence type="inferred from homology"/>
<feature type="compositionally biased region" description="Basic and acidic residues" evidence="2">
    <location>
        <begin position="1"/>
        <end position="11"/>
    </location>
</feature>
<feature type="region of interest" description="Disordered" evidence="2">
    <location>
        <begin position="244"/>
        <end position="267"/>
    </location>
</feature>
<evidence type="ECO:0000256" key="1">
    <source>
        <dbReference type="ARBA" id="ARBA00009913"/>
    </source>
</evidence>
<feature type="region of interest" description="Disordered" evidence="2">
    <location>
        <begin position="1"/>
        <end position="44"/>
    </location>
</feature>
<dbReference type="AlphaFoldDB" id="A0A1H7YG73"/>
<evidence type="ECO:0000259" key="3">
    <source>
        <dbReference type="Pfam" id="PF00239"/>
    </source>
</evidence>
<dbReference type="InterPro" id="IPR036162">
    <property type="entry name" value="Resolvase-like_N_sf"/>
</dbReference>
<dbReference type="Pfam" id="PF00239">
    <property type="entry name" value="Resolvase"/>
    <property type="match status" value="1"/>
</dbReference>
<evidence type="ECO:0000313" key="5">
    <source>
        <dbReference type="EMBL" id="SEM44933.1"/>
    </source>
</evidence>
<feature type="compositionally biased region" description="Pro residues" evidence="2">
    <location>
        <begin position="17"/>
        <end position="28"/>
    </location>
</feature>
<feature type="compositionally biased region" description="Low complexity" evidence="2">
    <location>
        <begin position="29"/>
        <end position="41"/>
    </location>
</feature>
<feature type="domain" description="Resolvase HTH" evidence="4">
    <location>
        <begin position="105"/>
        <end position="143"/>
    </location>
</feature>
<feature type="region of interest" description="Disordered" evidence="2">
    <location>
        <begin position="163"/>
        <end position="191"/>
    </location>
</feature>
<evidence type="ECO:0000259" key="4">
    <source>
        <dbReference type="Pfam" id="PF02796"/>
    </source>
</evidence>
<feature type="domain" description="Resolvase/invertase-type recombinase catalytic" evidence="3">
    <location>
        <begin position="67"/>
        <end position="102"/>
    </location>
</feature>
<dbReference type="InterPro" id="IPR009057">
    <property type="entry name" value="Homeodomain-like_sf"/>
</dbReference>
<evidence type="ECO:0000256" key="2">
    <source>
        <dbReference type="SAM" id="MobiDB-lite"/>
    </source>
</evidence>
<organism evidence="5 6">
    <name type="scientific">Rhodococcus maanshanensis</name>
    <dbReference type="NCBI Taxonomy" id="183556"/>
    <lineage>
        <taxon>Bacteria</taxon>
        <taxon>Bacillati</taxon>
        <taxon>Actinomycetota</taxon>
        <taxon>Actinomycetes</taxon>
        <taxon>Mycobacteriales</taxon>
        <taxon>Nocardiaceae</taxon>
        <taxon>Rhodococcus</taxon>
    </lineage>
</organism>
<dbReference type="Pfam" id="PF02796">
    <property type="entry name" value="HTH_7"/>
    <property type="match status" value="1"/>
</dbReference>
<dbReference type="SUPFAM" id="SSF46689">
    <property type="entry name" value="Homeodomain-like"/>
    <property type="match status" value="1"/>
</dbReference>
<name>A0A1H7YG73_9NOCA</name>
<dbReference type="GO" id="GO:0003677">
    <property type="term" value="F:DNA binding"/>
    <property type="evidence" value="ECO:0007669"/>
    <property type="project" value="InterPro"/>
</dbReference>
<gene>
    <name evidence="5" type="ORF">SAMN05444583_13932</name>
</gene>
<dbReference type="Gene3D" id="1.10.10.60">
    <property type="entry name" value="Homeodomain-like"/>
    <property type="match status" value="1"/>
</dbReference>
<comment type="similarity">
    <text evidence="1">Belongs to the site-specific recombinase resolvase family.</text>
</comment>
<dbReference type="InterPro" id="IPR006119">
    <property type="entry name" value="Resolv_N"/>
</dbReference>
<dbReference type="InterPro" id="IPR006120">
    <property type="entry name" value="Resolvase_HTH_dom"/>
</dbReference>
<sequence length="267" mass="29671">MRVTFSEKWRDSSNSTPSPPTSSKPPAAPSSSAPHSPAKTPLDGRSQRRWVFLGPIADRGHRHIDCRGKLIFHIFGALADFERSLIRERTVAGLAAARDRGRVGGRPAALSPAKMRLAKKMRAEGTPMAEIAEVLEVARSTLYPAHRVSMRERRTCKTRIAPANPRCRGRTSPGSVLRAARGGTDLPQPPSRLLRLRDETLTVSHFVGVTPAAVSCKRHAGPGTLIRWQSRKPTTSRFLWSNYQPRRRKRRQGLRTEEALRSMPAAR</sequence>
<accession>A0A1H7YG73</accession>
<dbReference type="Proteomes" id="UP000198677">
    <property type="component" value="Unassembled WGS sequence"/>
</dbReference>